<dbReference type="Gene3D" id="3.40.50.720">
    <property type="entry name" value="NAD(P)-binding Rossmann-like Domain"/>
    <property type="match status" value="1"/>
</dbReference>
<dbReference type="InterPro" id="IPR049552">
    <property type="entry name" value="PKS_DH_N"/>
</dbReference>
<dbReference type="Pfam" id="PF08659">
    <property type="entry name" value="KR"/>
    <property type="match status" value="1"/>
</dbReference>
<dbReference type="RefSeq" id="XP_043161851.1">
    <property type="nucleotide sequence ID" value="XM_043305916.1"/>
</dbReference>
<accession>A0A9P3EZR3</accession>
<dbReference type="PANTHER" id="PTHR43775:SF52">
    <property type="entry name" value="STEREOSELECTIVE KETO-REDUCTASE AF490"/>
    <property type="match status" value="1"/>
</dbReference>
<dbReference type="GO" id="GO:0044550">
    <property type="term" value="P:secondary metabolite biosynthetic process"/>
    <property type="evidence" value="ECO:0007669"/>
    <property type="project" value="TreeGrafter"/>
</dbReference>
<evidence type="ECO:0000313" key="3">
    <source>
        <dbReference type="EMBL" id="GIJ91105.1"/>
    </source>
</evidence>
<dbReference type="PANTHER" id="PTHR43775">
    <property type="entry name" value="FATTY ACID SYNTHASE"/>
    <property type="match status" value="1"/>
</dbReference>
<dbReference type="PROSITE" id="PS52019">
    <property type="entry name" value="PKS_MFAS_DH"/>
    <property type="match status" value="1"/>
</dbReference>
<dbReference type="Gene3D" id="3.40.50.150">
    <property type="entry name" value="Vaccinia Virus protein VP39"/>
    <property type="match status" value="1"/>
</dbReference>
<dbReference type="OrthoDB" id="329835at2759"/>
<dbReference type="GO" id="GO:0006633">
    <property type="term" value="P:fatty acid biosynthetic process"/>
    <property type="evidence" value="ECO:0007669"/>
    <property type="project" value="TreeGrafter"/>
</dbReference>
<dbReference type="EMBL" id="BHVY01000007">
    <property type="protein sequence ID" value="GIJ91105.1"/>
    <property type="molecule type" value="Genomic_DNA"/>
</dbReference>
<feature type="region of interest" description="N-terminal hotdog fold" evidence="1">
    <location>
        <begin position="21"/>
        <end position="157"/>
    </location>
</feature>
<dbReference type="Pfam" id="PF14765">
    <property type="entry name" value="PS-DH"/>
    <property type="match status" value="1"/>
</dbReference>
<dbReference type="Pfam" id="PF21089">
    <property type="entry name" value="PKS_DH_N"/>
    <property type="match status" value="1"/>
</dbReference>
<dbReference type="Proteomes" id="UP001043456">
    <property type="component" value="Unassembled WGS sequence"/>
</dbReference>
<dbReference type="InterPro" id="IPR036291">
    <property type="entry name" value="NAD(P)-bd_dom_sf"/>
</dbReference>
<evidence type="ECO:0000259" key="2">
    <source>
        <dbReference type="PROSITE" id="PS52019"/>
    </source>
</evidence>
<dbReference type="InterPro" id="IPR042104">
    <property type="entry name" value="PKS_dehydratase_sf"/>
</dbReference>
<comment type="caution">
    <text evidence="1">Lacks conserved residue(s) required for the propagation of feature annotation.</text>
</comment>
<feature type="region of interest" description="C-terminal hotdog fold" evidence="1">
    <location>
        <begin position="172"/>
        <end position="331"/>
    </location>
</feature>
<comment type="caution">
    <text evidence="3">The sequence shown here is derived from an EMBL/GenBank/DDBJ whole genome shotgun (WGS) entry which is preliminary data.</text>
</comment>
<dbReference type="GeneID" id="67008680"/>
<dbReference type="InterPro" id="IPR020807">
    <property type="entry name" value="PKS_DH"/>
</dbReference>
<evidence type="ECO:0000313" key="4">
    <source>
        <dbReference type="Proteomes" id="UP001043456"/>
    </source>
</evidence>
<proteinExistence type="predicted"/>
<dbReference type="InterPro" id="IPR057326">
    <property type="entry name" value="KR_dom"/>
</dbReference>
<feature type="domain" description="PKS/mFAS DH" evidence="2">
    <location>
        <begin position="21"/>
        <end position="331"/>
    </location>
</feature>
<dbReference type="SUPFAM" id="SSF53335">
    <property type="entry name" value="S-adenosyl-L-methionine-dependent methyltransferases"/>
    <property type="match status" value="1"/>
</dbReference>
<dbReference type="SMART" id="SM00826">
    <property type="entry name" value="PKS_DH"/>
    <property type="match status" value="1"/>
</dbReference>
<dbReference type="InterPro" id="IPR049900">
    <property type="entry name" value="PKS_mFAS_DH"/>
</dbReference>
<dbReference type="GO" id="GO:0004312">
    <property type="term" value="F:fatty acid synthase activity"/>
    <property type="evidence" value="ECO:0007669"/>
    <property type="project" value="TreeGrafter"/>
</dbReference>
<keyword evidence="4" id="KW-1185">Reference proteome</keyword>
<organism evidence="3 4">
    <name type="scientific">Aspergillus pseudoviridinutans</name>
    <dbReference type="NCBI Taxonomy" id="1517512"/>
    <lineage>
        <taxon>Eukaryota</taxon>
        <taxon>Fungi</taxon>
        <taxon>Dikarya</taxon>
        <taxon>Ascomycota</taxon>
        <taxon>Pezizomycotina</taxon>
        <taxon>Eurotiomycetes</taxon>
        <taxon>Eurotiomycetidae</taxon>
        <taxon>Eurotiales</taxon>
        <taxon>Aspergillaceae</taxon>
        <taxon>Aspergillus</taxon>
        <taxon>Aspergillus subgen. Fumigati</taxon>
    </lineage>
</organism>
<name>A0A9P3EZR3_9EURO</name>
<dbReference type="SUPFAM" id="SSF51735">
    <property type="entry name" value="NAD(P)-binding Rossmann-fold domains"/>
    <property type="match status" value="2"/>
</dbReference>
<dbReference type="InterPro" id="IPR049551">
    <property type="entry name" value="PKS_DH_C"/>
</dbReference>
<sequence length="1038" mass="114473">MRWEYSSRYVSAKPVMLKLPNTLLGRRVLGATESEPTWRSVFKLEDQPGLGDHHIQNQPVIPTAMFCVMALAAAMDISNGKQADSIELSDVTFGPPIVLESSLVEIETSLSIGSLIDSANDGIDAIQAEFSLNGSVAQNVTTATIAKGRLRMTFADDELELLSSSRPPRPCGLRPVNIKQFYDSLSEVGLSYSGPLRALTSASRRMNYASAVVAPTTQEVASISALLHLARLEACFQTLLLAFAAPRDGSLWTTFTPTKIRRLALFPNSFFGLDTQASVSVEAHLREYTVGYKSELPKINGDVNVYSSETGQLQFRLESVTMTPISPSTERQDKLLYLKKIWRPDILSGAVLEQVDHISFYERLGLSQAHKYILAATRLASHRYAKLKILQIGTSSTNFVHALCQELGNFMGSYTIADASDKGIEDMRRETISGDTAINFVVLDILRGIGTLDEVTANSLVDVSSFDLVIPLKVSTEESATLKSIRGLLKPGGFLLMKMMGTEAIPPEATDTTRKEIHHTLQRVGFSGVDMWGKDPEEQSPFVILSQAVDDQVNFLKSPLDSTPPFTTRGTLLVIGGISQDIKQFIETVHSRLRGVWDGEIFVIRSLTELESRPLDQVEAVLSLTELDQSVLETLGRDTFRGLHQLLTKSKMALWVTYSAGNLNPHQSGTIGLVRAVQAEKPEKDLQLLDLDQIDGNQTLVAESFLRFIGGVRMRDDSSNRLWTVEPELSVQRGRLLIPRVLFDKKRNDRLNCSRRRVKATDPFEKESGTLVRPIDPSDLFSPNKTYVLIGLSGQMGQSITRWIVQSGGRHIVITSRNPNKDELWTKELENQGANVVIKAADVTKKQDMINLRNHILSTMPPIGGVANGAMLQSNCFFADLTYDTLQEVLKPKMDGSLVLDEVFSSEDLDFFLLFSSISAVVGQPFQANYDAANNFMTGLVSQRRARNLPASVINLGPIIGLGFIQNIDSSGGSEAVISTLRGLDYMLVSERELHHILAEAILSGNSDETPEIITGLETVSDNSPPFWHKSLLFSHII</sequence>
<gene>
    <name evidence="3" type="ORF">Asppvi_010070</name>
</gene>
<dbReference type="AlphaFoldDB" id="A0A9P3EZR3"/>
<dbReference type="Gene3D" id="3.10.129.110">
    <property type="entry name" value="Polyketide synthase dehydratase"/>
    <property type="match status" value="1"/>
</dbReference>
<dbReference type="SMART" id="SM00822">
    <property type="entry name" value="PKS_KR"/>
    <property type="match status" value="1"/>
</dbReference>
<dbReference type="InterPro" id="IPR029063">
    <property type="entry name" value="SAM-dependent_MTases_sf"/>
</dbReference>
<reference evidence="3 4" key="1">
    <citation type="submission" date="2018-10" db="EMBL/GenBank/DDBJ databases">
        <title>Pan-genome distribution and transcriptional activeness of fungal secondary metabolism genes in Aspergillus section Fumigati.</title>
        <authorList>
            <person name="Takahashi H."/>
            <person name="Umemura M."/>
            <person name="Ninomiya A."/>
            <person name="Kusuya Y."/>
            <person name="Urayama S."/>
            <person name="Shimizu M."/>
            <person name="Watanabe A."/>
            <person name="Kamei K."/>
            <person name="Yaguchi T."/>
            <person name="Hagiwara D."/>
        </authorList>
    </citation>
    <scope>NUCLEOTIDE SEQUENCE [LARGE SCALE GENOMIC DNA]</scope>
    <source>
        <strain evidence="3 4">IFM 55266</strain>
    </source>
</reference>
<dbReference type="InterPro" id="IPR050091">
    <property type="entry name" value="PKS_NRPS_Biosynth_Enz"/>
</dbReference>
<dbReference type="InterPro" id="IPR013968">
    <property type="entry name" value="PKS_KR"/>
</dbReference>
<evidence type="ECO:0000256" key="1">
    <source>
        <dbReference type="PROSITE-ProRule" id="PRU01363"/>
    </source>
</evidence>
<protein>
    <submittedName>
        <fullName evidence="3">PKS/NRPS-like protein biosynthetic cluster</fullName>
    </submittedName>
</protein>
<dbReference type="CDD" id="cd05274">
    <property type="entry name" value="KR_FAS_SDR_x"/>
    <property type="match status" value="1"/>
</dbReference>